<gene>
    <name evidence="1" type="ORF">EVAR_52731_1</name>
</gene>
<name>A0A4C1Y2L2_EUMVA</name>
<reference evidence="1 2" key="1">
    <citation type="journal article" date="2019" name="Commun. Biol.">
        <title>The bagworm genome reveals a unique fibroin gene that provides high tensile strength.</title>
        <authorList>
            <person name="Kono N."/>
            <person name="Nakamura H."/>
            <person name="Ohtoshi R."/>
            <person name="Tomita M."/>
            <person name="Numata K."/>
            <person name="Arakawa K."/>
        </authorList>
    </citation>
    <scope>NUCLEOTIDE SEQUENCE [LARGE SCALE GENOMIC DNA]</scope>
</reference>
<dbReference type="EMBL" id="BGZK01001065">
    <property type="protein sequence ID" value="GBP70146.1"/>
    <property type="molecule type" value="Genomic_DNA"/>
</dbReference>
<accession>A0A4C1Y2L2</accession>
<organism evidence="1 2">
    <name type="scientific">Eumeta variegata</name>
    <name type="common">Bagworm moth</name>
    <name type="synonym">Eumeta japonica</name>
    <dbReference type="NCBI Taxonomy" id="151549"/>
    <lineage>
        <taxon>Eukaryota</taxon>
        <taxon>Metazoa</taxon>
        <taxon>Ecdysozoa</taxon>
        <taxon>Arthropoda</taxon>
        <taxon>Hexapoda</taxon>
        <taxon>Insecta</taxon>
        <taxon>Pterygota</taxon>
        <taxon>Neoptera</taxon>
        <taxon>Endopterygota</taxon>
        <taxon>Lepidoptera</taxon>
        <taxon>Glossata</taxon>
        <taxon>Ditrysia</taxon>
        <taxon>Tineoidea</taxon>
        <taxon>Psychidae</taxon>
        <taxon>Oiketicinae</taxon>
        <taxon>Eumeta</taxon>
    </lineage>
</organism>
<dbReference type="Proteomes" id="UP000299102">
    <property type="component" value="Unassembled WGS sequence"/>
</dbReference>
<evidence type="ECO:0000313" key="2">
    <source>
        <dbReference type="Proteomes" id="UP000299102"/>
    </source>
</evidence>
<keyword evidence="2" id="KW-1185">Reference proteome</keyword>
<proteinExistence type="predicted"/>
<dbReference type="OrthoDB" id="414730at2759"/>
<evidence type="ECO:0000313" key="1">
    <source>
        <dbReference type="EMBL" id="GBP70146.1"/>
    </source>
</evidence>
<comment type="caution">
    <text evidence="1">The sequence shown here is derived from an EMBL/GenBank/DDBJ whole genome shotgun (WGS) entry which is preliminary data.</text>
</comment>
<sequence length="96" mass="11258">MKNQELEVELFMDSANIDTLRIMEHWLRNGELLFGFPYHQVTSSFSRENSSHNSSLIVIRNKLKFKERTTDIVDLFAKRVVEIACVELERLIVMSV</sequence>
<dbReference type="AlphaFoldDB" id="A0A4C1Y2L2"/>
<protein>
    <submittedName>
        <fullName evidence="1">Uncharacterized protein</fullName>
    </submittedName>
</protein>